<dbReference type="EMBL" id="JACHEW010000003">
    <property type="protein sequence ID" value="MBB6015479.1"/>
    <property type="molecule type" value="Genomic_DNA"/>
</dbReference>
<organism evidence="6 7">
    <name type="scientific">Deinococcus radiopugnans ATCC 19172</name>
    <dbReference type="NCBI Taxonomy" id="585398"/>
    <lineage>
        <taxon>Bacteria</taxon>
        <taxon>Thermotogati</taxon>
        <taxon>Deinococcota</taxon>
        <taxon>Deinococci</taxon>
        <taxon>Deinococcales</taxon>
        <taxon>Deinococcaceae</taxon>
        <taxon>Deinococcus</taxon>
    </lineage>
</organism>
<sequence>MQDVLSQDTGTHAGTTPLISVVIPTYRRPELLLRRGLGSALAQRYPNLEVLVVMDGPDAETAAALAAIDDPRLRPLTLPHNQGPSAARNHGVQHARGEWIAFLDDDDVWRPDKLTRQMGLAQRSAHPLPVVLSGYIGRTPYGDRLYPPRPKAADESLGDYMFVRRPGRPPGSAVFGILVLAPRALALRVPWPTHLRNNEDWDWLLRLEATPGVGFEQLAPEDASTLAIYYQGEDRPTGSGVSTWRPMLAWAQEHRRAGHLSDRAYAGFLLAQVVPRAVRAGDPAGLPVLGRALLATRPGPHELASFVRQWAVPAPLRRRLRRWLNTRRPPIRLGDVLEDGGTEDSGGAPDPLMAVTPSSRPPPADHQPTVRVTFLIESMTVRAGMERVTATVAGGLSALGLDVRILTLRGQTSAFDLPEAVTLTSLGLPEGTLRMRGQTVPLARAVRRELQRQRPDVLITVDTFLAGFVFPAVLDLPMLRVAWEHFNFRSDLNMRSRRLARVVAAHLGHRVVTLTRQDRDWWRAAFPLARATVTAIANPLAVDRPPVNPYSLQSRVVLGMGRLDRQKGFDLLLRAWAEVEASYPDWRLQLYGQGPEEQALRELAAGLGLRRWELCAPTPDVAAVYRAAGLYALSSRHEGLPLVLMESQAYGVPAVAFDCPTGPAELLSAGGGALVPEQDVTAFTSALRSLMSQPDLRQEWSDRAYAGAERYRLEPILGQWLRLLAAGRGGRVGAENQNR</sequence>
<reference evidence="5 8" key="2">
    <citation type="submission" date="2020-08" db="EMBL/GenBank/DDBJ databases">
        <title>Genomic Encyclopedia of Type Strains, Phase IV (KMG-IV): sequencing the most valuable type-strain genomes for metagenomic binning, comparative biology and taxonomic classification.</title>
        <authorList>
            <person name="Goeker M."/>
        </authorList>
    </citation>
    <scope>NUCLEOTIDE SEQUENCE [LARGE SCALE GENOMIC DNA]</scope>
    <source>
        <strain evidence="5 8">DSM 12027</strain>
    </source>
</reference>
<dbReference type="Proteomes" id="UP000629870">
    <property type="component" value="Unassembled WGS sequence"/>
</dbReference>
<dbReference type="Gene3D" id="3.90.550.10">
    <property type="entry name" value="Spore Coat Polysaccharide Biosynthesis Protein SpsA, Chain A"/>
    <property type="match status" value="1"/>
</dbReference>
<feature type="domain" description="Glycosyltransferase 2-like" evidence="3">
    <location>
        <begin position="20"/>
        <end position="130"/>
    </location>
</feature>
<keyword evidence="8" id="KW-1185">Reference proteome</keyword>
<protein>
    <submittedName>
        <fullName evidence="5 6">Glycosyltransferase</fullName>
    </submittedName>
</protein>
<dbReference type="AlphaFoldDB" id="A0A5C4YAW2"/>
<feature type="domain" description="Glycosyl transferase family 1" evidence="2">
    <location>
        <begin position="553"/>
        <end position="705"/>
    </location>
</feature>
<dbReference type="RefSeq" id="WP_139400657.1">
    <property type="nucleotide sequence ID" value="NZ_JACHEW010000003.1"/>
</dbReference>
<dbReference type="InterPro" id="IPR001296">
    <property type="entry name" value="Glyco_trans_1"/>
</dbReference>
<dbReference type="SUPFAM" id="SSF53448">
    <property type="entry name" value="Nucleotide-diphospho-sugar transferases"/>
    <property type="match status" value="1"/>
</dbReference>
<dbReference type="EMBL" id="VDMO01000002">
    <property type="protein sequence ID" value="TNM72802.1"/>
    <property type="molecule type" value="Genomic_DNA"/>
</dbReference>
<dbReference type="PANTHER" id="PTHR12526:SF630">
    <property type="entry name" value="GLYCOSYLTRANSFERASE"/>
    <property type="match status" value="1"/>
</dbReference>
<keyword evidence="6" id="KW-0808">Transferase</keyword>
<name>A0A5C4YAW2_9DEIO</name>
<proteinExistence type="predicted"/>
<evidence type="ECO:0000313" key="7">
    <source>
        <dbReference type="Proteomes" id="UP000313988"/>
    </source>
</evidence>
<evidence type="ECO:0000259" key="4">
    <source>
        <dbReference type="Pfam" id="PF13439"/>
    </source>
</evidence>
<dbReference type="GO" id="GO:0016757">
    <property type="term" value="F:glycosyltransferase activity"/>
    <property type="evidence" value="ECO:0007669"/>
    <property type="project" value="InterPro"/>
</dbReference>
<dbReference type="Pfam" id="PF00534">
    <property type="entry name" value="Glycos_transf_1"/>
    <property type="match status" value="1"/>
</dbReference>
<evidence type="ECO:0000256" key="1">
    <source>
        <dbReference type="SAM" id="MobiDB-lite"/>
    </source>
</evidence>
<evidence type="ECO:0000313" key="6">
    <source>
        <dbReference type="EMBL" id="TNM72802.1"/>
    </source>
</evidence>
<dbReference type="InterPro" id="IPR028098">
    <property type="entry name" value="Glyco_trans_4-like_N"/>
</dbReference>
<dbReference type="CDD" id="cd03820">
    <property type="entry name" value="GT4_AmsD-like"/>
    <property type="match status" value="1"/>
</dbReference>
<evidence type="ECO:0000313" key="8">
    <source>
        <dbReference type="Proteomes" id="UP000629870"/>
    </source>
</evidence>
<feature type="domain" description="Glycosyltransferase subfamily 4-like N-terminal" evidence="4">
    <location>
        <begin position="384"/>
        <end position="543"/>
    </location>
</feature>
<evidence type="ECO:0000259" key="3">
    <source>
        <dbReference type="Pfam" id="PF00535"/>
    </source>
</evidence>
<comment type="caution">
    <text evidence="6">The sequence shown here is derived from an EMBL/GenBank/DDBJ whole genome shotgun (WGS) entry which is preliminary data.</text>
</comment>
<dbReference type="Pfam" id="PF00535">
    <property type="entry name" value="Glycos_transf_2"/>
    <property type="match status" value="1"/>
</dbReference>
<dbReference type="SUPFAM" id="SSF53756">
    <property type="entry name" value="UDP-Glycosyltransferase/glycogen phosphorylase"/>
    <property type="match status" value="1"/>
</dbReference>
<accession>A0A5C4YAW2</accession>
<dbReference type="Gene3D" id="3.40.50.2000">
    <property type="entry name" value="Glycogen Phosphorylase B"/>
    <property type="match status" value="2"/>
</dbReference>
<evidence type="ECO:0000259" key="2">
    <source>
        <dbReference type="Pfam" id="PF00534"/>
    </source>
</evidence>
<reference evidence="6 7" key="1">
    <citation type="submission" date="2019-06" db="EMBL/GenBank/DDBJ databases">
        <title>Genome sequence of Deinococcus radiopugnans ATCC 19172.</title>
        <authorList>
            <person name="Maclea K.S."/>
            <person name="Maynard C.R."/>
        </authorList>
    </citation>
    <scope>NUCLEOTIDE SEQUENCE [LARGE SCALE GENOMIC DNA]</scope>
    <source>
        <strain evidence="6 7">ATCC 19172</strain>
    </source>
</reference>
<dbReference type="PANTHER" id="PTHR12526">
    <property type="entry name" value="GLYCOSYLTRANSFERASE"/>
    <property type="match status" value="1"/>
</dbReference>
<evidence type="ECO:0000313" key="5">
    <source>
        <dbReference type="EMBL" id="MBB6015479.1"/>
    </source>
</evidence>
<dbReference type="InterPro" id="IPR001173">
    <property type="entry name" value="Glyco_trans_2-like"/>
</dbReference>
<dbReference type="OrthoDB" id="9785185at2"/>
<dbReference type="Pfam" id="PF13439">
    <property type="entry name" value="Glyco_transf_4"/>
    <property type="match status" value="1"/>
</dbReference>
<gene>
    <name evidence="6" type="ORF">FHR04_02995</name>
    <name evidence="5" type="ORF">HNQ04_000708</name>
</gene>
<feature type="region of interest" description="Disordered" evidence="1">
    <location>
        <begin position="333"/>
        <end position="367"/>
    </location>
</feature>
<dbReference type="InterPro" id="IPR029044">
    <property type="entry name" value="Nucleotide-diphossugar_trans"/>
</dbReference>
<dbReference type="Proteomes" id="UP000313988">
    <property type="component" value="Unassembled WGS sequence"/>
</dbReference>
<dbReference type="CDD" id="cd00761">
    <property type="entry name" value="Glyco_tranf_GTA_type"/>
    <property type="match status" value="1"/>
</dbReference>